<name>A0ABU5Q6Z9_9BACT</name>
<dbReference type="SUPFAM" id="SSF69318">
    <property type="entry name" value="Integrin alpha N-terminal domain"/>
    <property type="match status" value="3"/>
</dbReference>
<evidence type="ECO:0000259" key="4">
    <source>
        <dbReference type="Pfam" id="PF07593"/>
    </source>
</evidence>
<dbReference type="InterPro" id="IPR013519">
    <property type="entry name" value="Int_alpha_beta-p"/>
</dbReference>
<dbReference type="InterPro" id="IPR027039">
    <property type="entry name" value="Crtac1"/>
</dbReference>
<sequence length="1098" mass="122539">MLFISVFTACKRSDTLFKELSSSETGITFVNQVEENDKYNVLEYMNIYTGAGVAAGDVNNDGFTDLYFSGNQVSGKLYLNKGNQAEGISFLDITEEAGIKTDRWCTGVSMVDINQDGWLDIYINVSGSAKFGKMANLLYINNGPSAKDKNLVTFTESAEAYGIAEKRQTMNASFFDYDVDGDLDLFLITNPADEMITGVNTVKDRLVKGESEGTDILYRNNGNHTFTDVSKEAGILMDGYSLGAAISDINQDGFPDIYVSNDFLTNDILYINNGDGTFTDKITEYLKHTSFASMGNDIADINNDGLTDIFVLDMLPEDNYRKKMLIPATGYDKFQLTLKKGYSAQYTRNTLQLNNGVVRTPKGNKVSFSEIAFLAGISSTDWSWSSLFADYDNDGDKDLMVTNGFYRDLGDLDYINYQFKSASPMGSEAVKRAEKLKAIHSLVKVPLNNYLYENNGDLTFSNRIEDWGFDSPSFSNGACYADLDNDGDLELVINEFNAEAKVYENRANELRQHHFITLKMKGASPNIQGIGTKVWLYADGKTQFQELNPYRGYESTVESTLHFGIGKSTAIDSLVVMWPNQQRQVILHPKINQILQVKYAPNSQLRTIDDNKNWLFQAVESSRFGNFVHQENDFVDFKQNPLLPHQHSQNGPCIAVGDVNGDGLEDFYVGGSSGFSGVFFWQNASGTFSQHPLNQHLQEEDTGALLFDADNDKDLDLYVVSGGTEFGIDTELYQDRLYFNDGKGNFTFQPKALPNTKSSGSCVQANDYDHDGDLDIFVGGRISVQNYPMPATNYLLRNDKGVFTDVTPPVLAKIGMVSSALWQDYDADGWDDLVIVGEFMPITFLKNLKGNFSVREKIEIPNSNGWWNVIASGDFDHDGDSDFVAGNLGLNTRYKANVDEPLQIHAKDFDKNGTLDPIMSYYIQGKNYISHTRDELAIQIPSMKLRFDSYKKYAETTFENSFMKQELEDAFVLKSTHFASSYIENVGNGNFKIHTLPIEAQFAPVCGLVINDFNHDKHLDILLAGNSYSTESSTGRYDALTGLLLVGNGKGNFGVKKSVKTGFLTDKNAKSLVKVRDKDQNFIVVGNNSDQLQIFKYK</sequence>
<dbReference type="PANTHER" id="PTHR16026">
    <property type="entry name" value="CARTILAGE ACIDIC PROTEIN 1"/>
    <property type="match status" value="1"/>
</dbReference>
<dbReference type="InterPro" id="IPR013517">
    <property type="entry name" value="FG-GAP"/>
</dbReference>
<evidence type="ECO:0000313" key="5">
    <source>
        <dbReference type="EMBL" id="MEA5138372.1"/>
    </source>
</evidence>
<accession>A0ABU5Q6Z9</accession>
<dbReference type="PANTHER" id="PTHR16026:SF0">
    <property type="entry name" value="CARTILAGE ACIDIC PROTEIN 1"/>
    <property type="match status" value="1"/>
</dbReference>
<dbReference type="Gene3D" id="2.130.10.130">
    <property type="entry name" value="Integrin alpha, N-terminal"/>
    <property type="match status" value="3"/>
</dbReference>
<dbReference type="InterPro" id="IPR011519">
    <property type="entry name" value="UnbV_ASPIC"/>
</dbReference>
<gene>
    <name evidence="5" type="ORF">VB248_04480</name>
</gene>
<keyword evidence="1" id="KW-0732">Signal</keyword>
<dbReference type="InterPro" id="IPR028994">
    <property type="entry name" value="Integrin_alpha_N"/>
</dbReference>
<keyword evidence="2" id="KW-0677">Repeat</keyword>
<dbReference type="Proteomes" id="UP001302949">
    <property type="component" value="Unassembled WGS sequence"/>
</dbReference>
<evidence type="ECO:0000313" key="6">
    <source>
        <dbReference type="Proteomes" id="UP001302949"/>
    </source>
</evidence>
<proteinExistence type="predicted"/>
<comment type="caution">
    <text evidence="5">The sequence shown here is derived from an EMBL/GenBank/DDBJ whole genome shotgun (WGS) entry which is preliminary data.</text>
</comment>
<keyword evidence="3" id="KW-0325">Glycoprotein</keyword>
<evidence type="ECO:0000256" key="1">
    <source>
        <dbReference type="ARBA" id="ARBA00022729"/>
    </source>
</evidence>
<dbReference type="RefSeq" id="WP_323295540.1">
    <property type="nucleotide sequence ID" value="NZ_JAYFUM010000005.1"/>
</dbReference>
<dbReference type="EMBL" id="JAYFUM010000005">
    <property type="protein sequence ID" value="MEA5138372.1"/>
    <property type="molecule type" value="Genomic_DNA"/>
</dbReference>
<feature type="domain" description="ASPIC/UnbV" evidence="4">
    <location>
        <begin position="529"/>
        <end position="595"/>
    </location>
</feature>
<reference evidence="5 6" key="1">
    <citation type="submission" date="2023-12" db="EMBL/GenBank/DDBJ databases">
        <title>Novel species of the genus Arcicella isolated from rivers.</title>
        <authorList>
            <person name="Lu H."/>
        </authorList>
    </citation>
    <scope>NUCLEOTIDE SEQUENCE [LARGE SCALE GENOMIC DNA]</scope>
    <source>
        <strain evidence="5 6">KCTC 23307</strain>
    </source>
</reference>
<organism evidence="5 6">
    <name type="scientific">Arcicella rigui</name>
    <dbReference type="NCBI Taxonomy" id="797020"/>
    <lineage>
        <taxon>Bacteria</taxon>
        <taxon>Pseudomonadati</taxon>
        <taxon>Bacteroidota</taxon>
        <taxon>Cytophagia</taxon>
        <taxon>Cytophagales</taxon>
        <taxon>Flectobacillaceae</taxon>
        <taxon>Arcicella</taxon>
    </lineage>
</organism>
<keyword evidence="6" id="KW-1185">Reference proteome</keyword>
<dbReference type="Pfam" id="PF07593">
    <property type="entry name" value="UnbV_ASPIC"/>
    <property type="match status" value="1"/>
</dbReference>
<dbReference type="Pfam" id="PF13517">
    <property type="entry name" value="FG-GAP_3"/>
    <property type="match status" value="4"/>
</dbReference>
<evidence type="ECO:0000256" key="3">
    <source>
        <dbReference type="ARBA" id="ARBA00023180"/>
    </source>
</evidence>
<dbReference type="SMART" id="SM00191">
    <property type="entry name" value="Int_alpha"/>
    <property type="match status" value="2"/>
</dbReference>
<protein>
    <submittedName>
        <fullName evidence="5">VCBS repeat-containing protein</fullName>
    </submittedName>
</protein>
<evidence type="ECO:0000256" key="2">
    <source>
        <dbReference type="ARBA" id="ARBA00022737"/>
    </source>
</evidence>